<dbReference type="InterPro" id="IPR049071">
    <property type="entry name" value="MPI_cupin_dom"/>
</dbReference>
<feature type="domain" description="Mannose-6-phosphate isomerase cupin" evidence="6">
    <location>
        <begin position="278"/>
        <end position="347"/>
    </location>
</feature>
<evidence type="ECO:0000256" key="1">
    <source>
        <dbReference type="ARBA" id="ARBA00029741"/>
    </source>
</evidence>
<name>A0A9W6DFF9_9FIRM</name>
<feature type="active site" evidence="4">
    <location>
        <position position="215"/>
    </location>
</feature>
<dbReference type="InterPro" id="IPR046457">
    <property type="entry name" value="PMI_typeI_cat"/>
</dbReference>
<proteinExistence type="predicted"/>
<feature type="binding site" evidence="3">
    <location>
        <position position="195"/>
    </location>
    <ligand>
        <name>Zn(2+)</name>
        <dbReference type="ChEBI" id="CHEBI:29105"/>
    </ligand>
</feature>
<keyword evidence="3" id="KW-0862">Zinc</keyword>
<evidence type="ECO:0000256" key="3">
    <source>
        <dbReference type="PIRSR" id="PIRSR036894-1"/>
    </source>
</evidence>
<dbReference type="Pfam" id="PF20511">
    <property type="entry name" value="PMI_typeI_cat"/>
    <property type="match status" value="1"/>
</dbReference>
<protein>
    <recommendedName>
        <fullName evidence="1">Phosphohexomutase</fullName>
    </recommendedName>
    <alternativeName>
        <fullName evidence="2">Phosphomannose isomerase</fullName>
    </alternativeName>
</protein>
<comment type="cofactor">
    <cofactor evidence="3">
        <name>Zn(2+)</name>
        <dbReference type="ChEBI" id="CHEBI:29105"/>
    </cofactor>
    <text evidence="3">Binds 1 zinc ion per subunit.</text>
</comment>
<dbReference type="PIRSF" id="PIRSF036894">
    <property type="entry name" value="PMI_Firm_short"/>
    <property type="match status" value="1"/>
</dbReference>
<dbReference type="GO" id="GO:0009298">
    <property type="term" value="P:GDP-mannose biosynthetic process"/>
    <property type="evidence" value="ECO:0007669"/>
    <property type="project" value="InterPro"/>
</dbReference>
<dbReference type="PANTHER" id="PTHR10309:SF0">
    <property type="entry name" value="MANNOSE-6-PHOSPHATE ISOMERASE"/>
    <property type="match status" value="1"/>
</dbReference>
<dbReference type="PANTHER" id="PTHR10309">
    <property type="entry name" value="MANNOSE-6-PHOSPHATE ISOMERASE"/>
    <property type="match status" value="1"/>
</dbReference>
<dbReference type="InterPro" id="IPR014710">
    <property type="entry name" value="RmlC-like_jellyroll"/>
</dbReference>
<feature type="binding site" evidence="3">
    <location>
        <position position="112"/>
    </location>
    <ligand>
        <name>Zn(2+)</name>
        <dbReference type="ChEBI" id="CHEBI:29105"/>
    </ligand>
</feature>
<accession>A0A9W6DFF9</accession>
<dbReference type="Gene3D" id="2.60.120.10">
    <property type="entry name" value="Jelly Rolls"/>
    <property type="match status" value="2"/>
</dbReference>
<feature type="binding site" evidence="3">
    <location>
        <position position="130"/>
    </location>
    <ligand>
        <name>Zn(2+)</name>
        <dbReference type="ChEBI" id="CHEBI:29105"/>
    </ligand>
</feature>
<comment type="caution">
    <text evidence="7">The sequence shown here is derived from an EMBL/GenBank/DDBJ whole genome shotgun (WGS) entry which is preliminary data.</text>
</comment>
<dbReference type="Proteomes" id="UP001144256">
    <property type="component" value="Unassembled WGS sequence"/>
</dbReference>
<evidence type="ECO:0000259" key="6">
    <source>
        <dbReference type="Pfam" id="PF21621"/>
    </source>
</evidence>
<dbReference type="SUPFAM" id="SSF51182">
    <property type="entry name" value="RmlC-like cupins"/>
    <property type="match status" value="1"/>
</dbReference>
<sequence>MDLLKLNTNRVWRTYLGGKKLDLFLSNTDTVDTHYPEEWIGSVVKAINPDYKDNEGLSTIDLKDGTKTTLLDLIKLNPKEMLGESHVNKYGCDTGVLIKILDAAERLSIQVHPDKEKAKSLFNSSFGKTEAWHILEGRNIDGERPHIYLGFKEGITRELWKDKFHKQDINGMLDLMHKIYVKPGETYLIEGGMPHAIGTGCFIIEIQEPTDYTVRVERSTINGYNIPDNLCHQGLGFEHMFDCFSYAGYTEDEILARWKLKSHCSSSEQCLISYDDTKCFAMDKIIVNKNCKIRDTDNFSVLLVLKGKGTLICNNDEMVIEKGDKIFIPSYVKDIECVSDDKTEIIRCFPPKDK</sequence>
<keyword evidence="8" id="KW-1185">Reference proteome</keyword>
<evidence type="ECO:0000313" key="7">
    <source>
        <dbReference type="EMBL" id="GKX29403.1"/>
    </source>
</evidence>
<dbReference type="AlphaFoldDB" id="A0A9W6DFF9"/>
<dbReference type="InterPro" id="IPR014628">
    <property type="entry name" value="Man6P_isomerase_Firm_short"/>
</dbReference>
<gene>
    <name evidence="7" type="primary">manA_1</name>
    <name evidence="7" type="ORF">SH1V18_18830</name>
</gene>
<dbReference type="InterPro" id="IPR011051">
    <property type="entry name" value="RmlC_Cupin_sf"/>
</dbReference>
<dbReference type="RefSeq" id="WP_281814879.1">
    <property type="nucleotide sequence ID" value="NZ_BRLB01000004.1"/>
</dbReference>
<dbReference type="GO" id="GO:0004476">
    <property type="term" value="F:mannose-6-phosphate isomerase activity"/>
    <property type="evidence" value="ECO:0007669"/>
    <property type="project" value="InterPro"/>
</dbReference>
<evidence type="ECO:0000256" key="4">
    <source>
        <dbReference type="PIRSR" id="PIRSR036894-2"/>
    </source>
</evidence>
<evidence type="ECO:0000259" key="5">
    <source>
        <dbReference type="Pfam" id="PF20511"/>
    </source>
</evidence>
<dbReference type="GO" id="GO:0005829">
    <property type="term" value="C:cytosol"/>
    <property type="evidence" value="ECO:0007669"/>
    <property type="project" value="TreeGrafter"/>
</dbReference>
<dbReference type="EMBL" id="BRLB01000004">
    <property type="protein sequence ID" value="GKX29403.1"/>
    <property type="molecule type" value="Genomic_DNA"/>
</dbReference>
<feature type="domain" description="Phosphomannose isomerase type I catalytic" evidence="5">
    <location>
        <begin position="68"/>
        <end position="123"/>
    </location>
</feature>
<dbReference type="Pfam" id="PF21621">
    <property type="entry name" value="MPI_cupin_dom"/>
    <property type="match status" value="1"/>
</dbReference>
<keyword evidence="7" id="KW-0413">Isomerase</keyword>
<dbReference type="CDD" id="cd07010">
    <property type="entry name" value="cupin_PMI_type_I_N_bac"/>
    <property type="match status" value="1"/>
</dbReference>
<keyword evidence="3" id="KW-0479">Metal-binding</keyword>
<evidence type="ECO:0000313" key="8">
    <source>
        <dbReference type="Proteomes" id="UP001144256"/>
    </source>
</evidence>
<evidence type="ECO:0000256" key="2">
    <source>
        <dbReference type="ARBA" id="ARBA00030762"/>
    </source>
</evidence>
<reference evidence="7" key="1">
    <citation type="submission" date="2022-06" db="EMBL/GenBank/DDBJ databases">
        <title>Vallitalea longa sp. nov., an anaerobic bacterium isolated from marine sediment.</title>
        <authorList>
            <person name="Hirano S."/>
            <person name="Terahara T."/>
            <person name="Mori K."/>
            <person name="Hamada M."/>
            <person name="Matsumoto R."/>
            <person name="Kobayashi T."/>
        </authorList>
    </citation>
    <scope>NUCLEOTIDE SEQUENCE</scope>
    <source>
        <strain evidence="7">SH18-1</strain>
    </source>
</reference>
<dbReference type="GO" id="GO:0008270">
    <property type="term" value="F:zinc ion binding"/>
    <property type="evidence" value="ECO:0007669"/>
    <property type="project" value="InterPro"/>
</dbReference>
<dbReference type="GO" id="GO:0005975">
    <property type="term" value="P:carbohydrate metabolic process"/>
    <property type="evidence" value="ECO:0007669"/>
    <property type="project" value="InterPro"/>
</dbReference>
<organism evidence="7 8">
    <name type="scientific">Vallitalea longa</name>
    <dbReference type="NCBI Taxonomy" id="2936439"/>
    <lineage>
        <taxon>Bacteria</taxon>
        <taxon>Bacillati</taxon>
        <taxon>Bacillota</taxon>
        <taxon>Clostridia</taxon>
        <taxon>Lachnospirales</taxon>
        <taxon>Vallitaleaceae</taxon>
        <taxon>Vallitalea</taxon>
    </lineage>
</organism>
<dbReference type="InterPro" id="IPR016305">
    <property type="entry name" value="Mannose-6-P_Isomerase"/>
</dbReference>